<evidence type="ECO:0000256" key="1">
    <source>
        <dbReference type="SAM" id="MobiDB-lite"/>
    </source>
</evidence>
<dbReference type="KEGG" id="sfa:Sfla_0220"/>
<dbReference type="Pfam" id="PF00805">
    <property type="entry name" value="Pentapeptide"/>
    <property type="match status" value="1"/>
</dbReference>
<name>A0A8D3WFC7_STRFA</name>
<dbReference type="InterPro" id="IPR051082">
    <property type="entry name" value="Pentapeptide-BTB/POZ_domain"/>
</dbReference>
<accession>A0A8D3WFC7</accession>
<dbReference type="SUPFAM" id="SSF141571">
    <property type="entry name" value="Pentapeptide repeat-like"/>
    <property type="match status" value="1"/>
</dbReference>
<evidence type="ECO:0000313" key="2">
    <source>
        <dbReference type="EMBL" id="ADW01688.1"/>
    </source>
</evidence>
<dbReference type="EMBL" id="CP002475">
    <property type="protein sequence ID" value="ADW01688.1"/>
    <property type="molecule type" value="Genomic_DNA"/>
</dbReference>
<dbReference type="PANTHER" id="PTHR14136:SF37">
    <property type="entry name" value="PENTAPEPTIDE REPEAT-CONTAINING PROTEIN"/>
    <property type="match status" value="1"/>
</dbReference>
<dbReference type="InterPro" id="IPR001646">
    <property type="entry name" value="5peptide_repeat"/>
</dbReference>
<organism evidence="2 3">
    <name type="scientific">Streptomyces pratensis (strain ATCC 33331 / IAF-45CD)</name>
    <dbReference type="NCBI Taxonomy" id="591167"/>
    <lineage>
        <taxon>Bacteria</taxon>
        <taxon>Bacillati</taxon>
        <taxon>Actinomycetota</taxon>
        <taxon>Actinomycetes</taxon>
        <taxon>Kitasatosporales</taxon>
        <taxon>Streptomycetaceae</taxon>
        <taxon>Streptomyces</taxon>
    </lineage>
</organism>
<sequence>MPDHDPTAPAVTAPADLRADCANCFGLCCVALTLTASADFAIDKDAGIPCPNLADDFRCGIHARLRTEGFTGCTVYDCFGAGQKVSQETYGGRDWRSAPDTARQMFQVFPVMRQLHELLRYLTEALTLPAAERLYADLRDVLATTEHLTRLPAGELADLDVSAHRDRVASLLLRAGELERATVRRRDTRSRRGADLIGASLKGADLRGAELRGAYLIAADLRGADLRRAELIGADFRDADLSDADLSGALFLTQAQVNAARGNAATKLPDSLTRPPHWAADRPGTA</sequence>
<evidence type="ECO:0000313" key="3">
    <source>
        <dbReference type="Proteomes" id="UP000002066"/>
    </source>
</evidence>
<dbReference type="AlphaFoldDB" id="A0A8D3WFC7"/>
<dbReference type="PANTHER" id="PTHR14136">
    <property type="entry name" value="BTB_POZ DOMAIN-CONTAINING PROTEIN KCTD9"/>
    <property type="match status" value="1"/>
</dbReference>
<protein>
    <submittedName>
        <fullName evidence="2">Pentapeptide repeat protein</fullName>
    </submittedName>
</protein>
<gene>
    <name evidence="2" type="ordered locus">Sfla_0220</name>
</gene>
<proteinExistence type="predicted"/>
<feature type="region of interest" description="Disordered" evidence="1">
    <location>
        <begin position="266"/>
        <end position="286"/>
    </location>
</feature>
<dbReference type="OrthoDB" id="154708at2"/>
<reference evidence="2 3" key="1">
    <citation type="submission" date="2011-01" db="EMBL/GenBank/DDBJ databases">
        <title>Complete sequence of chromosome of Streptomyces flavogriseus ATCC 33331.</title>
        <authorList>
            <consortium name="US DOE Joint Genome Institute"/>
            <person name="Lucas S."/>
            <person name="Copeland A."/>
            <person name="Lapidus A."/>
            <person name="Cheng J.-F."/>
            <person name="Goodwin L."/>
            <person name="Pitluck S."/>
            <person name="Davenport K."/>
            <person name="Detter J.C."/>
            <person name="Han C."/>
            <person name="Tapia R."/>
            <person name="Land M."/>
            <person name="Hauser L."/>
            <person name="Kyrpides N."/>
            <person name="Ivanova N."/>
            <person name="Ovchinnikova G."/>
            <person name="Pagani I."/>
            <person name="Brumm P."/>
            <person name="Mead D."/>
            <person name="Woyke T."/>
        </authorList>
    </citation>
    <scope>NUCLEOTIDE SEQUENCE [LARGE SCALE GENOMIC DNA]</scope>
    <source>
        <strain evidence="3">ATCC 33331 / IAF-45CD</strain>
    </source>
</reference>
<dbReference type="Gene3D" id="2.160.20.80">
    <property type="entry name" value="E3 ubiquitin-protein ligase SopA"/>
    <property type="match status" value="1"/>
</dbReference>
<dbReference type="Proteomes" id="UP000002066">
    <property type="component" value="Chromosome"/>
</dbReference>